<evidence type="ECO:0000313" key="1">
    <source>
        <dbReference type="EMBL" id="VYT20690.1"/>
    </source>
</evidence>
<gene>
    <name evidence="1" type="ORF">BHLFYP23_00616</name>
</gene>
<name>A0A6N2USN2_BLAHA</name>
<dbReference type="EMBL" id="CACRSY010000014">
    <property type="protein sequence ID" value="VYT20690.1"/>
    <property type="molecule type" value="Genomic_DNA"/>
</dbReference>
<sequence length="172" mass="19190">MAASKAPKIVQRSKRVAFMNTAAPEGPEKFERMKRFTTITNSKNPKEYSRQYVDEDAETSDVVGYAPSIEFSYDRYTNTPVHDKLSKIHDGELLGNDTHVDIVTVDLFTEDDSKRCLAVKRTYAVIPESDGDGTDALIYSGTFKSASEIVKGYATSEDNWQTVTFVEGEIPS</sequence>
<reference evidence="1" key="1">
    <citation type="submission" date="2019-11" db="EMBL/GenBank/DDBJ databases">
        <authorList>
            <person name="Feng L."/>
        </authorList>
    </citation>
    <scope>NUCLEOTIDE SEQUENCE</scope>
    <source>
        <strain evidence="1">BhanseniiLFYP23</strain>
    </source>
</reference>
<accession>A0A6N2USN2</accession>
<proteinExistence type="predicted"/>
<protein>
    <recommendedName>
        <fullName evidence="2">Phage major tail protein 2</fullName>
    </recommendedName>
</protein>
<organism evidence="1">
    <name type="scientific">Blautia hansenii</name>
    <name type="common">Ruminococcus hansenii</name>
    <dbReference type="NCBI Taxonomy" id="1322"/>
    <lineage>
        <taxon>Bacteria</taxon>
        <taxon>Bacillati</taxon>
        <taxon>Bacillota</taxon>
        <taxon>Clostridia</taxon>
        <taxon>Lachnospirales</taxon>
        <taxon>Lachnospiraceae</taxon>
        <taxon>Blautia</taxon>
    </lineage>
</organism>
<dbReference type="RefSeq" id="WP_156342564.1">
    <property type="nucleotide sequence ID" value="NZ_CACRSY010000014.1"/>
</dbReference>
<dbReference type="AlphaFoldDB" id="A0A6N2USN2"/>
<evidence type="ECO:0008006" key="2">
    <source>
        <dbReference type="Google" id="ProtNLM"/>
    </source>
</evidence>